<accession>A0ACC0A4V9</accession>
<keyword evidence="2" id="KW-1185">Reference proteome</keyword>
<organism evidence="1 2">
    <name type="scientific">Catharanthus roseus</name>
    <name type="common">Madagascar periwinkle</name>
    <name type="synonym">Vinca rosea</name>
    <dbReference type="NCBI Taxonomy" id="4058"/>
    <lineage>
        <taxon>Eukaryota</taxon>
        <taxon>Viridiplantae</taxon>
        <taxon>Streptophyta</taxon>
        <taxon>Embryophyta</taxon>
        <taxon>Tracheophyta</taxon>
        <taxon>Spermatophyta</taxon>
        <taxon>Magnoliopsida</taxon>
        <taxon>eudicotyledons</taxon>
        <taxon>Gunneridae</taxon>
        <taxon>Pentapetalae</taxon>
        <taxon>asterids</taxon>
        <taxon>lamiids</taxon>
        <taxon>Gentianales</taxon>
        <taxon>Apocynaceae</taxon>
        <taxon>Rauvolfioideae</taxon>
        <taxon>Vinceae</taxon>
        <taxon>Catharanthinae</taxon>
        <taxon>Catharanthus</taxon>
    </lineage>
</organism>
<evidence type="ECO:0000313" key="2">
    <source>
        <dbReference type="Proteomes" id="UP001060085"/>
    </source>
</evidence>
<name>A0ACC0A4V9_CATRO</name>
<gene>
    <name evidence="1" type="ORF">M9H77_31630</name>
</gene>
<sequence length="281" mass="32653">MEDENCAFKMGLIVCNGNQEFTVECNTKYMKQFYCYKRGKKCDKEKGQKAYTKVDVRTGCKAMIEFWLNDEGRWAVIRHELFLNGGVMRIWKIFDATKHTNGVYTIGAYRLFEDQFIKFLDYCQGLLSSNNGEHVYEYLEEEMLRKFSDLIFATELNMNARECIEEVFKMMKDNIIAEVGPYYVDNSENECRSFGIKDPVGRRVTGARNIRKKSIAEIKCNQAREDSAIHKILAVLPLYPLQESLHTIEMDDPCIVNAIRSYSSVIIDLAFSRVIMQEYLA</sequence>
<dbReference type="EMBL" id="CM044707">
    <property type="protein sequence ID" value="KAI5654443.1"/>
    <property type="molecule type" value="Genomic_DNA"/>
</dbReference>
<reference evidence="2" key="1">
    <citation type="journal article" date="2023" name="Nat. Plants">
        <title>Single-cell RNA sequencing provides a high-resolution roadmap for understanding the multicellular compartmentation of specialized metabolism.</title>
        <authorList>
            <person name="Sun S."/>
            <person name="Shen X."/>
            <person name="Li Y."/>
            <person name="Li Y."/>
            <person name="Wang S."/>
            <person name="Li R."/>
            <person name="Zhang H."/>
            <person name="Shen G."/>
            <person name="Guo B."/>
            <person name="Wei J."/>
            <person name="Xu J."/>
            <person name="St-Pierre B."/>
            <person name="Chen S."/>
            <person name="Sun C."/>
        </authorList>
    </citation>
    <scope>NUCLEOTIDE SEQUENCE [LARGE SCALE GENOMIC DNA]</scope>
</reference>
<evidence type="ECO:0000313" key="1">
    <source>
        <dbReference type="EMBL" id="KAI5654443.1"/>
    </source>
</evidence>
<protein>
    <submittedName>
        <fullName evidence="1">Uncharacterized protein</fullName>
    </submittedName>
</protein>
<comment type="caution">
    <text evidence="1">The sequence shown here is derived from an EMBL/GenBank/DDBJ whole genome shotgun (WGS) entry which is preliminary data.</text>
</comment>
<dbReference type="Proteomes" id="UP001060085">
    <property type="component" value="Linkage Group LG07"/>
</dbReference>
<proteinExistence type="predicted"/>